<feature type="compositionally biased region" description="Gly residues" evidence="1">
    <location>
        <begin position="166"/>
        <end position="178"/>
    </location>
</feature>
<comment type="caution">
    <text evidence="3">The sequence shown here is derived from an EMBL/GenBank/DDBJ whole genome shotgun (WGS) entry which is preliminary data.</text>
</comment>
<accession>A0AAQ4DDZ5</accession>
<feature type="chain" id="PRO_5042845194" description="Secreted protein" evidence="2">
    <location>
        <begin position="21"/>
        <end position="196"/>
    </location>
</feature>
<gene>
    <name evidence="3" type="ORF">V5799_028048</name>
</gene>
<organism evidence="3 4">
    <name type="scientific">Amblyomma americanum</name>
    <name type="common">Lone star tick</name>
    <dbReference type="NCBI Taxonomy" id="6943"/>
    <lineage>
        <taxon>Eukaryota</taxon>
        <taxon>Metazoa</taxon>
        <taxon>Ecdysozoa</taxon>
        <taxon>Arthropoda</taxon>
        <taxon>Chelicerata</taxon>
        <taxon>Arachnida</taxon>
        <taxon>Acari</taxon>
        <taxon>Parasitiformes</taxon>
        <taxon>Ixodida</taxon>
        <taxon>Ixodoidea</taxon>
        <taxon>Ixodidae</taxon>
        <taxon>Amblyomminae</taxon>
        <taxon>Amblyomma</taxon>
    </lineage>
</organism>
<evidence type="ECO:0000313" key="3">
    <source>
        <dbReference type="EMBL" id="KAK8760685.1"/>
    </source>
</evidence>
<keyword evidence="2" id="KW-0732">Signal</keyword>
<reference evidence="3 4" key="1">
    <citation type="journal article" date="2023" name="Arcadia Sci">
        <title>De novo assembly of a long-read Amblyomma americanum tick genome.</title>
        <authorList>
            <person name="Chou S."/>
            <person name="Poskanzer K.E."/>
            <person name="Rollins M."/>
            <person name="Thuy-Boun P.S."/>
        </authorList>
    </citation>
    <scope>NUCLEOTIDE SEQUENCE [LARGE SCALE GENOMIC DNA]</scope>
    <source>
        <strain evidence="3">F_SG_1</strain>
        <tissue evidence="3">Salivary glands</tissue>
    </source>
</reference>
<name>A0AAQ4DDZ5_AMBAM</name>
<dbReference type="EMBL" id="JARKHS020032065">
    <property type="protein sequence ID" value="KAK8760685.1"/>
    <property type="molecule type" value="Genomic_DNA"/>
</dbReference>
<sequence>MPATWLLGSFILPLLLSAAAKTFGAGRLSHTAQEPVEVYYHTSTYDPPASNGVNPSSRSNLFQEEEVHGLGKSSSQVPLPSPANVRVRRALVRAALMARAITTTAIRGVMKLKESLAGNEEEQELEPLSPIDVEAILKSGSREEDEDENEQSDINMNAKRMPTAGTGYGHGSLAGGDGQTQYGDLSQTRFQAAADF</sequence>
<feature type="region of interest" description="Disordered" evidence="1">
    <location>
        <begin position="137"/>
        <end position="196"/>
    </location>
</feature>
<evidence type="ECO:0000256" key="2">
    <source>
        <dbReference type="SAM" id="SignalP"/>
    </source>
</evidence>
<evidence type="ECO:0008006" key="5">
    <source>
        <dbReference type="Google" id="ProtNLM"/>
    </source>
</evidence>
<evidence type="ECO:0000256" key="1">
    <source>
        <dbReference type="SAM" id="MobiDB-lite"/>
    </source>
</evidence>
<protein>
    <recommendedName>
        <fullName evidence="5">Secreted protein</fullName>
    </recommendedName>
</protein>
<feature type="compositionally biased region" description="Polar residues" evidence="1">
    <location>
        <begin position="179"/>
        <end position="190"/>
    </location>
</feature>
<feature type="signal peptide" evidence="2">
    <location>
        <begin position="1"/>
        <end position="20"/>
    </location>
</feature>
<dbReference type="AlphaFoldDB" id="A0AAQ4DDZ5"/>
<dbReference type="Proteomes" id="UP001321473">
    <property type="component" value="Unassembled WGS sequence"/>
</dbReference>
<keyword evidence="4" id="KW-1185">Reference proteome</keyword>
<evidence type="ECO:0000313" key="4">
    <source>
        <dbReference type="Proteomes" id="UP001321473"/>
    </source>
</evidence>
<proteinExistence type="predicted"/>